<evidence type="ECO:0000313" key="2">
    <source>
        <dbReference type="EMBL" id="KRX16836.1"/>
    </source>
</evidence>
<feature type="region of interest" description="Disordered" evidence="1">
    <location>
        <begin position="418"/>
        <end position="437"/>
    </location>
</feature>
<feature type="region of interest" description="Disordered" evidence="1">
    <location>
        <begin position="198"/>
        <end position="219"/>
    </location>
</feature>
<organism evidence="2 3">
    <name type="scientific">Trichinella nelsoni</name>
    <dbReference type="NCBI Taxonomy" id="6336"/>
    <lineage>
        <taxon>Eukaryota</taxon>
        <taxon>Metazoa</taxon>
        <taxon>Ecdysozoa</taxon>
        <taxon>Nematoda</taxon>
        <taxon>Enoplea</taxon>
        <taxon>Dorylaimia</taxon>
        <taxon>Trichinellida</taxon>
        <taxon>Trichinellidae</taxon>
        <taxon>Trichinella</taxon>
    </lineage>
</organism>
<keyword evidence="3" id="KW-1185">Reference proteome</keyword>
<proteinExistence type="predicted"/>
<accession>A0A0V0RQS8</accession>
<dbReference type="OrthoDB" id="5928083at2759"/>
<name>A0A0V0RQS8_9BILA</name>
<comment type="caution">
    <text evidence="2">The sequence shown here is derived from an EMBL/GenBank/DDBJ whole genome shotgun (WGS) entry which is preliminary data.</text>
</comment>
<dbReference type="AlphaFoldDB" id="A0A0V0RQS8"/>
<dbReference type="EMBL" id="JYDL01000099">
    <property type="protein sequence ID" value="KRX16836.1"/>
    <property type="molecule type" value="Genomic_DNA"/>
</dbReference>
<protein>
    <submittedName>
        <fullName evidence="2">Uncharacterized protein</fullName>
    </submittedName>
</protein>
<reference evidence="2 3" key="1">
    <citation type="submission" date="2015-01" db="EMBL/GenBank/DDBJ databases">
        <title>Evolution of Trichinella species and genotypes.</title>
        <authorList>
            <person name="Korhonen P.K."/>
            <person name="Edoardo P."/>
            <person name="Giuseppe L.R."/>
            <person name="Gasser R.B."/>
        </authorList>
    </citation>
    <scope>NUCLEOTIDE SEQUENCE [LARGE SCALE GENOMIC DNA]</scope>
    <source>
        <strain evidence="2">ISS37</strain>
    </source>
</reference>
<gene>
    <name evidence="2" type="ORF">T07_5133</name>
</gene>
<dbReference type="Proteomes" id="UP000054630">
    <property type="component" value="Unassembled WGS sequence"/>
</dbReference>
<sequence length="437" mass="49268">MEVSLNTCLEKALCKYLWLNGYSIQPSVIKRPYTSKRHIVAADRPTRNNYYKDYVIRSLVAMEVRLWLVPKIYGGGLVANVTGKARTTEKGQHGRQQPDGQYYCADEPDGQYYCTDEPDSRKRCLSASEDGDSRPVGASNEPLRESGSSHYAVDWAKLLAGRASWKDYGIRSLLAMEVRLLLVPDVYGGGLVANVTGKERTTEKGQHGRQQPDGQYDCADEPDDRKWLLSASDDRDSRPVEATNELLLESGSLPHGVDWEKLLAFIDTNVSETVMKNSEKQYQSLKTLTRRKLTIYVLRKSDVWLMQACWNTLAHENHPSKFSGRDYPQANILKTFGKHSEEQLWQYLTRSGSYIPNGENRPLVLSANSCDHGFGAVLCRRLPYCSIKLANTRGCVQISATHGEDTMTKLEKDLRWSRFSQPNQGTEKQEDAAGLPC</sequence>
<feature type="region of interest" description="Disordered" evidence="1">
    <location>
        <begin position="123"/>
        <end position="146"/>
    </location>
</feature>
<evidence type="ECO:0000256" key="1">
    <source>
        <dbReference type="SAM" id="MobiDB-lite"/>
    </source>
</evidence>
<evidence type="ECO:0000313" key="3">
    <source>
        <dbReference type="Proteomes" id="UP000054630"/>
    </source>
</evidence>